<sequence>MTELHDGDLAKAVAAKLQSEHLRMIEESGEPFVDAESPLVRDNRKSIFSKIEFKWRASDQMVMEQMRTGVDRMLTRMYAEARRIMDDFYAQMRIAEINPDTGVRLLDDQRRVIWKRDQNGKIIEDLSQITGQDIEKTLLDIARLKSDLSPRVNALLAEAVFAKHIADDSYQDHYAELLEGTIGDRNAHASLKSREDKYHAYFCWYAWSQANVFLAEVKEFSRLLERIRYWRIDDGKSSS</sequence>
<reference evidence="1 2" key="1">
    <citation type="submission" date="2014-03" db="EMBL/GenBank/DDBJ databases">
        <authorList>
            <person name="Churilla B.M."/>
            <person name="Abrahim M.R."/>
            <person name="Burke K.A."/>
            <person name="Yu V.J."/>
            <person name="Adkins N.L."/>
            <person name="Cohen K.L."/>
            <person name="Colicchio M.A."/>
            <person name="Fasoranti T.O."/>
            <person name="Genkil J.S."/>
            <person name="Kramer Z.J."/>
            <person name="Prout A.K."/>
            <person name="Schafer C.E."/>
            <person name="Schwarz A.G."/>
            <person name="Tish M."/>
            <person name="Vispute N."/>
            <person name="Wilkes K.E."/>
            <person name="Williams C.R."/>
            <person name="Xiao X."/>
            <person name="Yoder B.A."/>
            <person name="Lapin J.S."/>
            <person name="Ott C.T."/>
            <person name="Walburn T.D."/>
            <person name="Bradley K.W."/>
            <person name="Clarke D.Q."/>
            <person name="Lewis M.F."/>
            <person name="Barker L.P."/>
            <person name="Bailey C."/>
            <person name="Asai D.J."/>
            <person name="Bowman C.A."/>
            <person name="Russell D.A."/>
            <person name="Pope W.H."/>
            <person name="Jacobs-Sera D."/>
            <person name="Hendrix R.W."/>
            <person name="Hatfull G.F."/>
        </authorList>
    </citation>
    <scope>NUCLEOTIDE SEQUENCE [LARGE SCALE GENOMIC DNA]</scope>
</reference>
<evidence type="ECO:0000313" key="1">
    <source>
        <dbReference type="EMBL" id="AID18265.1"/>
    </source>
</evidence>
<dbReference type="Proteomes" id="UP000027390">
    <property type="component" value="Segment"/>
</dbReference>
<organism evidence="1 2">
    <name type="scientific">Mycobacterium phage Willis</name>
    <dbReference type="NCBI Taxonomy" id="1486404"/>
    <lineage>
        <taxon>Viruses</taxon>
        <taxon>Duplodnaviria</taxon>
        <taxon>Heunggongvirae</taxon>
        <taxon>Uroviricota</taxon>
        <taxon>Caudoviricetes</taxon>
        <taxon>Ceeclamvirinae</taxon>
        <taxon>Bixzunavirus</taxon>
        <taxon>Bixzunavirus Bxz1</taxon>
    </lineage>
</organism>
<gene>
    <name evidence="1" type="primary">217</name>
    <name evidence="1" type="ORF">PBI_WILLIS_217</name>
</gene>
<accession>A0A068CD77</accession>
<protein>
    <submittedName>
        <fullName evidence="1">Uncharacterized protein</fullName>
    </submittedName>
</protein>
<name>A0A068CD77_9CAUD</name>
<dbReference type="EMBL" id="KJ595575">
    <property type="protein sequence ID" value="AID18265.1"/>
    <property type="molecule type" value="Genomic_DNA"/>
</dbReference>
<proteinExistence type="predicted"/>
<evidence type="ECO:0000313" key="2">
    <source>
        <dbReference type="Proteomes" id="UP000027390"/>
    </source>
</evidence>